<dbReference type="PANTHER" id="PTHR47976">
    <property type="entry name" value="G-TYPE LECTIN S-RECEPTOR-LIKE SERINE/THREONINE-PROTEIN KINASE SD2-5"/>
    <property type="match status" value="1"/>
</dbReference>
<feature type="non-terminal residue" evidence="3">
    <location>
        <position position="255"/>
    </location>
</feature>
<accession>A0ABS8VA78</accession>
<dbReference type="InterPro" id="IPR001245">
    <property type="entry name" value="Ser-Thr/Tyr_kinase_cat_dom"/>
</dbReference>
<dbReference type="Gene3D" id="3.30.200.20">
    <property type="entry name" value="Phosphorylase Kinase, domain 1"/>
    <property type="match status" value="1"/>
</dbReference>
<dbReference type="Pfam" id="PF00069">
    <property type="entry name" value="Pkinase"/>
    <property type="match status" value="1"/>
</dbReference>
<evidence type="ECO:0000313" key="4">
    <source>
        <dbReference type="Proteomes" id="UP000823775"/>
    </source>
</evidence>
<evidence type="ECO:0000259" key="2">
    <source>
        <dbReference type="PROSITE" id="PS50011"/>
    </source>
</evidence>
<comment type="caution">
    <text evidence="3">The sequence shown here is derived from an EMBL/GenBank/DDBJ whole genome shotgun (WGS) entry which is preliminary data.</text>
</comment>
<dbReference type="InterPro" id="IPR000719">
    <property type="entry name" value="Prot_kinase_dom"/>
</dbReference>
<dbReference type="PROSITE" id="PS50011">
    <property type="entry name" value="PROTEIN_KINASE_DOM"/>
    <property type="match status" value="1"/>
</dbReference>
<protein>
    <recommendedName>
        <fullName evidence="2">Protein kinase domain-containing protein</fullName>
    </recommendedName>
</protein>
<dbReference type="Gene3D" id="1.10.510.10">
    <property type="entry name" value="Transferase(Phosphotransferase) domain 1"/>
    <property type="match status" value="1"/>
</dbReference>
<reference evidence="3 4" key="1">
    <citation type="journal article" date="2021" name="BMC Genomics">
        <title>Datura genome reveals duplications of psychoactive alkaloid biosynthetic genes and high mutation rate following tissue culture.</title>
        <authorList>
            <person name="Rajewski A."/>
            <person name="Carter-House D."/>
            <person name="Stajich J."/>
            <person name="Litt A."/>
        </authorList>
    </citation>
    <scope>NUCLEOTIDE SEQUENCE [LARGE SCALE GENOMIC DNA]</scope>
    <source>
        <strain evidence="3">AR-01</strain>
    </source>
</reference>
<feature type="domain" description="Protein kinase" evidence="2">
    <location>
        <begin position="1"/>
        <end position="240"/>
    </location>
</feature>
<gene>
    <name evidence="3" type="ORF">HAX54_030258</name>
</gene>
<dbReference type="InterPro" id="IPR011009">
    <property type="entry name" value="Kinase-like_dom_sf"/>
</dbReference>
<keyword evidence="1" id="KW-0732">Signal</keyword>
<evidence type="ECO:0000256" key="1">
    <source>
        <dbReference type="ARBA" id="ARBA00022729"/>
    </source>
</evidence>
<dbReference type="Pfam" id="PF07714">
    <property type="entry name" value="PK_Tyr_Ser-Thr"/>
    <property type="match status" value="1"/>
</dbReference>
<proteinExistence type="predicted"/>
<keyword evidence="4" id="KW-1185">Reference proteome</keyword>
<dbReference type="EMBL" id="JACEIK010003784">
    <property type="protein sequence ID" value="MCD9643105.1"/>
    <property type="molecule type" value="Genomic_DNA"/>
</dbReference>
<evidence type="ECO:0000313" key="3">
    <source>
        <dbReference type="EMBL" id="MCD9643105.1"/>
    </source>
</evidence>
<dbReference type="Proteomes" id="UP000823775">
    <property type="component" value="Unassembled WGS sequence"/>
</dbReference>
<sequence>MSVSNGRREDVNDKALFKVLKSNANLRNFTFQELKVATNGFKLELEKGAFGTFYKGELSSSNSRTVVAVKKLDKLENNVNEFKTEANVIARTHHKNLVRLVGFCDEVPEMKLLVYELCHGSLADFLFARISDFGLAKLLMKDQTQTLTGIRRTKGYVAPEWFRNTAVTAKVDVYSYGIVLLETICCRKCMDDEEALRDMRELEKLVKVAMWCIQEDPNIRPSMRSKGSLGETLRAASVWLEGLKSGRGNGLSRNT</sequence>
<dbReference type="SUPFAM" id="SSF56112">
    <property type="entry name" value="Protein kinase-like (PK-like)"/>
    <property type="match status" value="1"/>
</dbReference>
<dbReference type="InterPro" id="IPR051343">
    <property type="entry name" value="G-type_lectin_kinases/EP1-like"/>
</dbReference>
<organism evidence="3 4">
    <name type="scientific">Datura stramonium</name>
    <name type="common">Jimsonweed</name>
    <name type="synonym">Common thornapple</name>
    <dbReference type="NCBI Taxonomy" id="4076"/>
    <lineage>
        <taxon>Eukaryota</taxon>
        <taxon>Viridiplantae</taxon>
        <taxon>Streptophyta</taxon>
        <taxon>Embryophyta</taxon>
        <taxon>Tracheophyta</taxon>
        <taxon>Spermatophyta</taxon>
        <taxon>Magnoliopsida</taxon>
        <taxon>eudicotyledons</taxon>
        <taxon>Gunneridae</taxon>
        <taxon>Pentapetalae</taxon>
        <taxon>asterids</taxon>
        <taxon>lamiids</taxon>
        <taxon>Solanales</taxon>
        <taxon>Solanaceae</taxon>
        <taxon>Solanoideae</taxon>
        <taxon>Datureae</taxon>
        <taxon>Datura</taxon>
    </lineage>
</organism>
<dbReference type="PANTHER" id="PTHR47976:SF116">
    <property type="entry name" value="RECEPTOR-LIKE SERINE_THREONINE-PROTEIN KINASE"/>
    <property type="match status" value="1"/>
</dbReference>
<name>A0ABS8VA78_DATST</name>